<evidence type="ECO:0000313" key="3">
    <source>
        <dbReference type="Proteomes" id="UP000683583"/>
    </source>
</evidence>
<evidence type="ECO:0008006" key="4">
    <source>
        <dbReference type="Google" id="ProtNLM"/>
    </source>
</evidence>
<dbReference type="RefSeq" id="WP_088207669.1">
    <property type="nucleotide sequence ID" value="NZ_CP077290.1"/>
</dbReference>
<protein>
    <recommendedName>
        <fullName evidence="4">Transporter</fullName>
    </recommendedName>
</protein>
<accession>A0ABX8KRH1</accession>
<feature type="chain" id="PRO_5045502278" description="Transporter" evidence="1">
    <location>
        <begin position="20"/>
        <end position="256"/>
    </location>
</feature>
<keyword evidence="3" id="KW-1185">Reference proteome</keyword>
<feature type="signal peptide" evidence="1">
    <location>
        <begin position="1"/>
        <end position="19"/>
    </location>
</feature>
<dbReference type="EMBL" id="CP077290">
    <property type="protein sequence ID" value="QXA50553.1"/>
    <property type="molecule type" value="Genomic_DNA"/>
</dbReference>
<dbReference type="Proteomes" id="UP000683583">
    <property type="component" value="Chromosome"/>
</dbReference>
<gene>
    <name evidence="2" type="ORF">I6L58_05790</name>
</gene>
<evidence type="ECO:0000313" key="2">
    <source>
        <dbReference type="EMBL" id="QXA50553.1"/>
    </source>
</evidence>
<proteinExistence type="predicted"/>
<organism evidence="2 3">
    <name type="scientific">Enterobacter cancerogenus</name>
    <dbReference type="NCBI Taxonomy" id="69218"/>
    <lineage>
        <taxon>Bacteria</taxon>
        <taxon>Pseudomonadati</taxon>
        <taxon>Pseudomonadota</taxon>
        <taxon>Gammaproteobacteria</taxon>
        <taxon>Enterobacterales</taxon>
        <taxon>Enterobacteriaceae</taxon>
        <taxon>Enterobacter</taxon>
        <taxon>Enterobacter cloacae complex</taxon>
    </lineage>
</organism>
<evidence type="ECO:0000256" key="1">
    <source>
        <dbReference type="SAM" id="SignalP"/>
    </source>
</evidence>
<name>A0ABX8KRH1_9ENTR</name>
<reference evidence="2 3" key="1">
    <citation type="submission" date="2021-06" db="EMBL/GenBank/DDBJ databases">
        <title>FDA dAtabase for Regulatory Grade micrObial Sequences (FDA-ARGOS): Supporting development and validation of Infectious Disease Dx tests.</title>
        <authorList>
            <person name="Sproer C."/>
            <person name="Gronow S."/>
            <person name="Severitt S."/>
            <person name="Schroder I."/>
            <person name="Tallon L."/>
            <person name="Sadzewicz L."/>
            <person name="Zhao X."/>
            <person name="Boylan J."/>
            <person name="Ott S."/>
            <person name="Bowen H."/>
            <person name="Vavikolanu K."/>
            <person name="Mehta A."/>
            <person name="Aluvathingal J."/>
            <person name="Nadendla S."/>
            <person name="Lowell S."/>
            <person name="Myers T."/>
            <person name="Yan Y."/>
        </authorList>
    </citation>
    <scope>NUCLEOTIDE SEQUENCE [LARGE SCALE GENOMIC DNA]</scope>
    <source>
        <strain evidence="2 3">FDAARGOS 1428</strain>
    </source>
</reference>
<sequence length="256" mass="27668">MRYFFPCLVALLIPLSSGAATDDAIEKATNPLHLSTSVALQDYYTPELYGSDRHTNDTLFRMTTPVAANDLVPVPQILRMTVPLATRPQPGGGYATGLGDINLFDIFLLKQDGIKLGIGPLLTANSAAHDDTGTGKWQAGLSAIAIKSTPVWMAGTLVQWQTSVAGDSDRDDVQTGTFQPIMVLKMPEGWYLRTSGIWTWNMETDDYAIPVGLGGGRAWSVGSNVVSAFLEPQWTVAHKGDYQPELTFFAGVSVVM</sequence>
<keyword evidence="1" id="KW-0732">Signal</keyword>